<accession>A0A0F9WS12</accession>
<evidence type="ECO:0000313" key="1">
    <source>
        <dbReference type="EMBL" id="KKN81568.1"/>
    </source>
</evidence>
<dbReference type="EMBL" id="LAZR01000213">
    <property type="protein sequence ID" value="KKN81568.1"/>
    <property type="molecule type" value="Genomic_DNA"/>
</dbReference>
<dbReference type="AlphaFoldDB" id="A0A0F9WS12"/>
<sequence>MNIGRIIFAFTRGQYIVEVTSGMVFAYPPCPRCLIDYALVNFDEKFRDGNYMCDKCGSLIRLKEKG</sequence>
<comment type="caution">
    <text evidence="1">The sequence shown here is derived from an EMBL/GenBank/DDBJ whole genome shotgun (WGS) entry which is preliminary data.</text>
</comment>
<gene>
    <name evidence="1" type="ORF">LCGC14_0318270</name>
</gene>
<proteinExistence type="predicted"/>
<protein>
    <submittedName>
        <fullName evidence="1">Uncharacterized protein</fullName>
    </submittedName>
</protein>
<name>A0A0F9WS12_9ZZZZ</name>
<organism evidence="1">
    <name type="scientific">marine sediment metagenome</name>
    <dbReference type="NCBI Taxonomy" id="412755"/>
    <lineage>
        <taxon>unclassified sequences</taxon>
        <taxon>metagenomes</taxon>
        <taxon>ecological metagenomes</taxon>
    </lineage>
</organism>
<reference evidence="1" key="1">
    <citation type="journal article" date="2015" name="Nature">
        <title>Complex archaea that bridge the gap between prokaryotes and eukaryotes.</title>
        <authorList>
            <person name="Spang A."/>
            <person name="Saw J.H."/>
            <person name="Jorgensen S.L."/>
            <person name="Zaremba-Niedzwiedzka K."/>
            <person name="Martijn J."/>
            <person name="Lind A.E."/>
            <person name="van Eijk R."/>
            <person name="Schleper C."/>
            <person name="Guy L."/>
            <person name="Ettema T.J."/>
        </authorList>
    </citation>
    <scope>NUCLEOTIDE SEQUENCE</scope>
</reference>